<accession>A0ABU5I9W8</accession>
<geneLocation type="plasmid" evidence="2">
    <name>unnamed</name>
</geneLocation>
<evidence type="ECO:0000256" key="1">
    <source>
        <dbReference type="SAM" id="MobiDB-lite"/>
    </source>
</evidence>
<keyword evidence="3" id="KW-1185">Reference proteome</keyword>
<evidence type="ECO:0000313" key="2">
    <source>
        <dbReference type="EMBL" id="MDZ5455330.1"/>
    </source>
</evidence>
<keyword evidence="2" id="KW-0614">Plasmid</keyword>
<protein>
    <submittedName>
        <fullName evidence="2">Uncharacterized protein</fullName>
    </submittedName>
</protein>
<sequence>MPTFTTLPPETPVQFHARRWLLCGASWDAQPDVLREAPWVAWRQRSGLLQCCSAAELPSRVCALLDEYPQAHLTVLAPKAAADERYSLRNCAPDVDGAHRVSIVFEADSVFQLLTRPETECSEWLGRNGQVLLPMPLDPFTPEQLAEWQGLMHDWTQSCLTAVQVEASENVQNDLEGPESMAPQASAKLSQERAKALAQLLHGLGEDDAEPEASEVDGGWHGARSTGWGANDERYQPARLYGASPSHAPNQFRIEELDTVMHINQRHQTTQLHGSDGVALEVSFHPAPQLKRGSQLLRIDLFDKTPARHQGWIPLPLVVFPSDENPVGPWLIDGKEHPGLLQRFDQWMRKDPALDVEVWVRTLSKA</sequence>
<proteinExistence type="predicted"/>
<dbReference type="EMBL" id="JAXOJX010000001">
    <property type="protein sequence ID" value="MDZ5455330.1"/>
    <property type="molecule type" value="Genomic_DNA"/>
</dbReference>
<dbReference type="Proteomes" id="UP001293718">
    <property type="component" value="Unassembled WGS sequence"/>
</dbReference>
<reference evidence="2 3" key="1">
    <citation type="submission" date="2023-11" db="EMBL/GenBank/DDBJ databases">
        <title>Draft genome of Azohydromonas lata strain H1 (DSM1123), a polyhydroxyalkanoate producer.</title>
        <authorList>
            <person name="Traversa D."/>
            <person name="D'Addabbo P."/>
            <person name="Pazzani C."/>
            <person name="Manzari C."/>
            <person name="Chiara M."/>
            <person name="Scrascia M."/>
        </authorList>
    </citation>
    <scope>NUCLEOTIDE SEQUENCE [LARGE SCALE GENOMIC DNA]</scope>
    <source>
        <strain evidence="2 3">H1</strain>
        <plasmid evidence="2">unnamed</plasmid>
    </source>
</reference>
<evidence type="ECO:0000313" key="3">
    <source>
        <dbReference type="Proteomes" id="UP001293718"/>
    </source>
</evidence>
<dbReference type="RefSeq" id="WP_322464024.1">
    <property type="nucleotide sequence ID" value="NZ_JAXOJX010000001.1"/>
</dbReference>
<comment type="caution">
    <text evidence="2">The sequence shown here is derived from an EMBL/GenBank/DDBJ whole genome shotgun (WGS) entry which is preliminary data.</text>
</comment>
<feature type="region of interest" description="Disordered" evidence="1">
    <location>
        <begin position="209"/>
        <end position="229"/>
    </location>
</feature>
<gene>
    <name evidence="2" type="ORF">SM757_01960</name>
</gene>
<organism evidence="2 3">
    <name type="scientific">Azohydromonas lata</name>
    <dbReference type="NCBI Taxonomy" id="45677"/>
    <lineage>
        <taxon>Bacteria</taxon>
        <taxon>Pseudomonadati</taxon>
        <taxon>Pseudomonadota</taxon>
        <taxon>Betaproteobacteria</taxon>
        <taxon>Burkholderiales</taxon>
        <taxon>Sphaerotilaceae</taxon>
        <taxon>Azohydromonas</taxon>
    </lineage>
</organism>
<name>A0ABU5I9W8_9BURK</name>